<accession>A0A8X6NNE8</accession>
<reference evidence="2" key="1">
    <citation type="submission" date="2020-08" db="EMBL/GenBank/DDBJ databases">
        <title>Multicomponent nature underlies the extraordinary mechanical properties of spider dragline silk.</title>
        <authorList>
            <person name="Kono N."/>
            <person name="Nakamura H."/>
            <person name="Mori M."/>
            <person name="Yoshida Y."/>
            <person name="Ohtoshi R."/>
            <person name="Malay A.D."/>
            <person name="Moran D.A.P."/>
            <person name="Tomita M."/>
            <person name="Numata K."/>
            <person name="Arakawa K."/>
        </authorList>
    </citation>
    <scope>NUCLEOTIDE SEQUENCE</scope>
</reference>
<dbReference type="Proteomes" id="UP000887013">
    <property type="component" value="Unassembled WGS sequence"/>
</dbReference>
<comment type="caution">
    <text evidence="2">The sequence shown here is derived from an EMBL/GenBank/DDBJ whole genome shotgun (WGS) entry which is preliminary data.</text>
</comment>
<proteinExistence type="predicted"/>
<feature type="compositionally biased region" description="Basic and acidic residues" evidence="1">
    <location>
        <begin position="96"/>
        <end position="107"/>
    </location>
</feature>
<evidence type="ECO:0000256" key="1">
    <source>
        <dbReference type="SAM" id="MobiDB-lite"/>
    </source>
</evidence>
<dbReference type="EMBL" id="BMAW01011421">
    <property type="protein sequence ID" value="GFT23757.1"/>
    <property type="molecule type" value="Genomic_DNA"/>
</dbReference>
<evidence type="ECO:0000313" key="3">
    <source>
        <dbReference type="EMBL" id="GFT43600.1"/>
    </source>
</evidence>
<protein>
    <submittedName>
        <fullName evidence="2">Uncharacterized protein</fullName>
    </submittedName>
</protein>
<feature type="region of interest" description="Disordered" evidence="1">
    <location>
        <begin position="85"/>
        <end position="107"/>
    </location>
</feature>
<keyword evidence="4" id="KW-1185">Reference proteome</keyword>
<evidence type="ECO:0000313" key="4">
    <source>
        <dbReference type="Proteomes" id="UP000887013"/>
    </source>
</evidence>
<dbReference type="EMBL" id="BMAW01064145">
    <property type="protein sequence ID" value="GFT43600.1"/>
    <property type="molecule type" value="Genomic_DNA"/>
</dbReference>
<organism evidence="2 4">
    <name type="scientific">Nephila pilipes</name>
    <name type="common">Giant wood spider</name>
    <name type="synonym">Nephila maculata</name>
    <dbReference type="NCBI Taxonomy" id="299642"/>
    <lineage>
        <taxon>Eukaryota</taxon>
        <taxon>Metazoa</taxon>
        <taxon>Ecdysozoa</taxon>
        <taxon>Arthropoda</taxon>
        <taxon>Chelicerata</taxon>
        <taxon>Arachnida</taxon>
        <taxon>Araneae</taxon>
        <taxon>Araneomorphae</taxon>
        <taxon>Entelegynae</taxon>
        <taxon>Araneoidea</taxon>
        <taxon>Nephilidae</taxon>
        <taxon>Nephila</taxon>
    </lineage>
</organism>
<name>A0A8X6NNE8_NEPPI</name>
<gene>
    <name evidence="2" type="primary">NCL1_18726</name>
    <name evidence="2" type="ORF">NPIL_579251</name>
    <name evidence="3" type="ORF">NPIL_662471</name>
</gene>
<evidence type="ECO:0000313" key="2">
    <source>
        <dbReference type="EMBL" id="GFT23757.1"/>
    </source>
</evidence>
<sequence length="215" mass="24340">MSCHRIRAISVDWKETSDAYKEDPEFVKDIFEGIVSNRIDEEREQKEQTLREFEPQKIRLQNETQRVVGSQTLPSGPKRHIKASETLSVGRQVPSRKPERLPKREYSHEVPIERSSLICYGSGKQGVIKSRCPTCNPNSSQRTDVATNHINAYTAQTRSPRLTLIDITFCGKKGRVCADIGSSHSIAGKKMYQVFKDKGLIFQETTLAMSLADVQ</sequence>
<dbReference type="AlphaFoldDB" id="A0A8X6NNE8"/>